<protein>
    <submittedName>
        <fullName evidence="1">Fe3+-citrate ABC transporter substrate-binding protein</fullName>
    </submittedName>
</protein>
<dbReference type="Gene3D" id="3.40.50.1980">
    <property type="entry name" value="Nitrogenase molybdenum iron protein domain"/>
    <property type="match status" value="2"/>
</dbReference>
<accession>A0A017H4K1</accession>
<dbReference type="AlphaFoldDB" id="A0A017H4K1"/>
<dbReference type="Proteomes" id="UP000031184">
    <property type="component" value="Unassembled WGS sequence"/>
</dbReference>
<dbReference type="PROSITE" id="PS50983">
    <property type="entry name" value="FE_B12_PBP"/>
    <property type="match status" value="1"/>
</dbReference>
<evidence type="ECO:0000313" key="2">
    <source>
        <dbReference type="Proteomes" id="UP000031184"/>
    </source>
</evidence>
<gene>
    <name evidence="1" type="ORF">C095_01100</name>
</gene>
<dbReference type="PANTHER" id="PTHR30535">
    <property type="entry name" value="VITAMIN B12-BINDING PROTEIN"/>
    <property type="match status" value="1"/>
</dbReference>
<reference evidence="1 2" key="1">
    <citation type="submission" date="2013-08" db="EMBL/GenBank/DDBJ databases">
        <title>An opportunistic ruminal bacterium that causes liver abscesses in cattle.</title>
        <authorList>
            <person name="Benahmed F.H."/>
            <person name="Rasmussen M."/>
            <person name="Harbottle H."/>
            <person name="Soppet D."/>
            <person name="Nagaraja T.G."/>
            <person name="Davidson M."/>
        </authorList>
    </citation>
    <scope>NUCLEOTIDE SEQUENCE [LARGE SCALE GENOMIC DNA]</scope>
    <source>
        <strain evidence="1 2">B35</strain>
    </source>
</reference>
<name>A0A017H4K1_9FUSO</name>
<dbReference type="EMBL" id="AUZI01000007">
    <property type="protein sequence ID" value="KID50272.1"/>
    <property type="molecule type" value="Genomic_DNA"/>
</dbReference>
<proteinExistence type="predicted"/>
<sequence>MKKILTILFMVLSTTILAFTNTQEINGVKYTFDFKEAPKRAVSISQFTTEIMLKLGLADQMIGTAFLEEEIYPSVAASYKKVPVLAEKWPSLEQLLAKNPDFVTGWEVAFKKGVDSKMLHRSKINMFVPKSSISFDADLDTLFEDYRMFGKIFQKEKEVEKYITSEKARVEKIKKDVKNKEEFTYFLYDSGTDKAFTVFEGFTTNLLKLVHGKNILSGKGVQKTWGETSWEAVIAEDPDYFIIVDYSVGIREETDSDSKIEAIKANPKLKNLKAVKNNKFIRVKLAEICPGIRNVDFFERVSKEVYKIHG</sequence>
<dbReference type="RefSeq" id="WP_035934336.1">
    <property type="nucleotide sequence ID" value="NZ_AOJP01000009.1"/>
</dbReference>
<organism evidence="1 2">
    <name type="scientific">Fusobacterium necrophorum subsp. funduliforme B35</name>
    <dbReference type="NCBI Taxonomy" id="1226633"/>
    <lineage>
        <taxon>Bacteria</taxon>
        <taxon>Fusobacteriati</taxon>
        <taxon>Fusobacteriota</taxon>
        <taxon>Fusobacteriia</taxon>
        <taxon>Fusobacteriales</taxon>
        <taxon>Fusobacteriaceae</taxon>
        <taxon>Fusobacterium</taxon>
    </lineage>
</organism>
<dbReference type="SUPFAM" id="SSF53807">
    <property type="entry name" value="Helical backbone' metal receptor"/>
    <property type="match status" value="1"/>
</dbReference>
<dbReference type="PATRIC" id="fig|1226633.4.peg.218"/>
<comment type="caution">
    <text evidence="1">The sequence shown here is derived from an EMBL/GenBank/DDBJ whole genome shotgun (WGS) entry which is preliminary data.</text>
</comment>
<dbReference type="InterPro" id="IPR002491">
    <property type="entry name" value="ABC_transptr_periplasmic_BD"/>
</dbReference>
<dbReference type="InterPro" id="IPR050902">
    <property type="entry name" value="ABC_Transporter_SBP"/>
</dbReference>
<dbReference type="OrthoDB" id="89746at2"/>
<dbReference type="PANTHER" id="PTHR30535:SF7">
    <property type="entry name" value="IRON(III) DICITRATE-BINDING PROTEIN"/>
    <property type="match status" value="1"/>
</dbReference>
<dbReference type="Pfam" id="PF01497">
    <property type="entry name" value="Peripla_BP_2"/>
    <property type="match status" value="1"/>
</dbReference>
<evidence type="ECO:0000313" key="1">
    <source>
        <dbReference type="EMBL" id="KID50272.1"/>
    </source>
</evidence>